<dbReference type="Pfam" id="PF01266">
    <property type="entry name" value="DAO"/>
    <property type="match status" value="1"/>
</dbReference>
<keyword evidence="1 3" id="KW-0560">Oxidoreductase</keyword>
<name>A0A839E4I2_9PSEU</name>
<dbReference type="EMBL" id="JACGWZ010000005">
    <property type="protein sequence ID" value="MBA8826251.1"/>
    <property type="molecule type" value="Genomic_DNA"/>
</dbReference>
<proteinExistence type="predicted"/>
<comment type="caution">
    <text evidence="3">The sequence shown here is derived from an EMBL/GenBank/DDBJ whole genome shotgun (WGS) entry which is preliminary data.</text>
</comment>
<dbReference type="SUPFAM" id="SSF51971">
    <property type="entry name" value="Nucleotide-binding domain"/>
    <property type="match status" value="1"/>
</dbReference>
<dbReference type="Gene3D" id="3.50.50.60">
    <property type="entry name" value="FAD/NAD(P)-binding domain"/>
    <property type="match status" value="1"/>
</dbReference>
<dbReference type="InterPro" id="IPR036188">
    <property type="entry name" value="FAD/NAD-bd_sf"/>
</dbReference>
<keyword evidence="4" id="KW-1185">Reference proteome</keyword>
<organism evidence="3 4">
    <name type="scientific">Halosaccharopolyspora lacisalsi</name>
    <dbReference type="NCBI Taxonomy" id="1000566"/>
    <lineage>
        <taxon>Bacteria</taxon>
        <taxon>Bacillati</taxon>
        <taxon>Actinomycetota</taxon>
        <taxon>Actinomycetes</taxon>
        <taxon>Pseudonocardiales</taxon>
        <taxon>Pseudonocardiaceae</taxon>
        <taxon>Halosaccharopolyspora</taxon>
    </lineage>
</organism>
<evidence type="ECO:0000259" key="2">
    <source>
        <dbReference type="Pfam" id="PF01266"/>
    </source>
</evidence>
<dbReference type="GO" id="GO:0005737">
    <property type="term" value="C:cytoplasm"/>
    <property type="evidence" value="ECO:0007669"/>
    <property type="project" value="TreeGrafter"/>
</dbReference>
<gene>
    <name evidence="3" type="ORF">FHX42_003627</name>
</gene>
<dbReference type="PANTHER" id="PTHR13847">
    <property type="entry name" value="SARCOSINE DEHYDROGENASE-RELATED"/>
    <property type="match status" value="1"/>
</dbReference>
<dbReference type="GO" id="GO:0016491">
    <property type="term" value="F:oxidoreductase activity"/>
    <property type="evidence" value="ECO:0007669"/>
    <property type="project" value="UniProtKB-KW"/>
</dbReference>
<accession>A0A839E4I2</accession>
<dbReference type="InterPro" id="IPR006076">
    <property type="entry name" value="FAD-dep_OxRdtase"/>
</dbReference>
<dbReference type="SUPFAM" id="SSF54373">
    <property type="entry name" value="FAD-linked reductases, C-terminal domain"/>
    <property type="match status" value="1"/>
</dbReference>
<dbReference type="EC" id="1.4.99.-" evidence="3"/>
<evidence type="ECO:0000313" key="3">
    <source>
        <dbReference type="EMBL" id="MBA8826251.1"/>
    </source>
</evidence>
<protein>
    <submittedName>
        <fullName evidence="3">D-amino-acid dehydrogenase</fullName>
        <ecNumber evidence="3">1.4.99.-</ecNumber>
    </submittedName>
</protein>
<dbReference type="PANTHER" id="PTHR13847:SF289">
    <property type="entry name" value="GLYCINE OXIDASE"/>
    <property type="match status" value="1"/>
</dbReference>
<reference evidence="3 4" key="1">
    <citation type="submission" date="2020-07" db="EMBL/GenBank/DDBJ databases">
        <title>Sequencing the genomes of 1000 actinobacteria strains.</title>
        <authorList>
            <person name="Klenk H.-P."/>
        </authorList>
    </citation>
    <scope>NUCLEOTIDE SEQUENCE [LARGE SCALE GENOMIC DNA]</scope>
    <source>
        <strain evidence="3 4">DSM 45975</strain>
    </source>
</reference>
<dbReference type="AlphaFoldDB" id="A0A839E4I2"/>
<evidence type="ECO:0000256" key="1">
    <source>
        <dbReference type="ARBA" id="ARBA00023002"/>
    </source>
</evidence>
<sequence>MSTHSGPEHVAIVGAGMVGLSTAWFLQQRGVRTTIVDRSGVAAGASWGNAGLLTPAFTKPMPEPSVVRSGITSLFDSSSPVTFARAGGRSLWPFLAGLARHCTPIRWRRTMAVFNELNRISLDAYDQLGDSGVVTSKRADPFLAVCASGKDREDLVAELDAVRATGAEIDYDLADGDELRALEPTLSANVRTGVRVHGQRFIDPPESVRSLADAVRAAGDEIIEGFDVTDVRDLGAAGTELVSSGGNTVRADAAVLANGTWLGALARSFGVRRLVHPGRGYSFSVEPAAMPTHPIHLPAQHVACNPLGEKFRVTGMMEFAAAGAPLDSRRVRTIIDAVRPMFTGVDWNARYDEWVGSRPCTTDGLPLVGATSSPRVHVAGGHGMWGMVLGPLTGRLVADSLVSRPVPQLMRHLDPLR</sequence>
<dbReference type="RefSeq" id="WP_182545500.1">
    <property type="nucleotide sequence ID" value="NZ_JACGWZ010000005.1"/>
</dbReference>
<feature type="domain" description="FAD dependent oxidoreductase" evidence="2">
    <location>
        <begin position="9"/>
        <end position="399"/>
    </location>
</feature>
<evidence type="ECO:0000313" key="4">
    <source>
        <dbReference type="Proteomes" id="UP000569329"/>
    </source>
</evidence>
<dbReference type="Gene3D" id="3.30.9.10">
    <property type="entry name" value="D-Amino Acid Oxidase, subunit A, domain 2"/>
    <property type="match status" value="1"/>
</dbReference>
<dbReference type="Proteomes" id="UP000569329">
    <property type="component" value="Unassembled WGS sequence"/>
</dbReference>